<dbReference type="STRING" id="1703345.A3860_37295"/>
<name>A0A1V9FML6_9BACT</name>
<sequence length="244" mass="29177">MHLSNEIQRRLDKLNSNVKLASTIDGTFPGRYSFYGKPGRSFRTEFAFTENDFSIVLFERTEKQNYENCFARGLFTDLERLAVVIDLWVDKQKNISAIKSEFDELELYSDFEHKNPNADIDKAWTKVKNMFFNNTRFWKWAEWNERYLEMLNKAKRHKAFECYFPFTSHYWLRFSIDKDIKETWKLGTYIVPVMYSDEVPASLGKFYVSYNDTGEGGRFFETVIEALDFYADKLKEIKPVRWVF</sequence>
<proteinExistence type="predicted"/>
<dbReference type="OrthoDB" id="1493961at2"/>
<accession>A0A1V9FML6</accession>
<comment type="caution">
    <text evidence="1">The sequence shown here is derived from an EMBL/GenBank/DDBJ whole genome shotgun (WGS) entry which is preliminary data.</text>
</comment>
<dbReference type="Proteomes" id="UP000192796">
    <property type="component" value="Unassembled WGS sequence"/>
</dbReference>
<dbReference type="AlphaFoldDB" id="A0A1V9FML6"/>
<organism evidence="1 2">
    <name type="scientific">Niastella vici</name>
    <dbReference type="NCBI Taxonomy" id="1703345"/>
    <lineage>
        <taxon>Bacteria</taxon>
        <taxon>Pseudomonadati</taxon>
        <taxon>Bacteroidota</taxon>
        <taxon>Chitinophagia</taxon>
        <taxon>Chitinophagales</taxon>
        <taxon>Chitinophagaceae</taxon>
        <taxon>Niastella</taxon>
    </lineage>
</organism>
<dbReference type="EMBL" id="LVYD01000078">
    <property type="protein sequence ID" value="OQP59496.1"/>
    <property type="molecule type" value="Genomic_DNA"/>
</dbReference>
<dbReference type="RefSeq" id="WP_143774380.1">
    <property type="nucleotide sequence ID" value="NZ_LVYD01000078.1"/>
</dbReference>
<protein>
    <submittedName>
        <fullName evidence="1">Uncharacterized protein</fullName>
    </submittedName>
</protein>
<evidence type="ECO:0000313" key="1">
    <source>
        <dbReference type="EMBL" id="OQP59496.1"/>
    </source>
</evidence>
<gene>
    <name evidence="1" type="ORF">A3860_37295</name>
</gene>
<reference evidence="1 2" key="1">
    <citation type="submission" date="2016-03" db="EMBL/GenBank/DDBJ databases">
        <title>Niastella vici sp. nov., isolated from farmland soil.</title>
        <authorList>
            <person name="Chen L."/>
            <person name="Wang D."/>
            <person name="Yang S."/>
            <person name="Wang G."/>
        </authorList>
    </citation>
    <scope>NUCLEOTIDE SEQUENCE [LARGE SCALE GENOMIC DNA]</scope>
    <source>
        <strain evidence="1 2">DJ57</strain>
    </source>
</reference>
<evidence type="ECO:0000313" key="2">
    <source>
        <dbReference type="Proteomes" id="UP000192796"/>
    </source>
</evidence>
<keyword evidence="2" id="KW-1185">Reference proteome</keyword>